<dbReference type="AlphaFoldDB" id="A0ABD1XI10"/>
<protein>
    <recommendedName>
        <fullName evidence="3">DDE Tnp4 domain-containing protein</fullName>
    </recommendedName>
</protein>
<evidence type="ECO:0000256" key="1">
    <source>
        <dbReference type="ARBA" id="ARBA00001968"/>
    </source>
</evidence>
<evidence type="ECO:0000313" key="4">
    <source>
        <dbReference type="EMBL" id="KAL2608567.1"/>
    </source>
</evidence>
<evidence type="ECO:0000256" key="2">
    <source>
        <dbReference type="ARBA" id="ARBA00022723"/>
    </source>
</evidence>
<gene>
    <name evidence="4" type="ORF">R1flu_027140</name>
</gene>
<comment type="cofactor">
    <cofactor evidence="1">
        <name>a divalent metal cation</name>
        <dbReference type="ChEBI" id="CHEBI:60240"/>
    </cofactor>
</comment>
<evidence type="ECO:0000313" key="5">
    <source>
        <dbReference type="Proteomes" id="UP001605036"/>
    </source>
</evidence>
<keyword evidence="2" id="KW-0479">Metal-binding</keyword>
<sequence>MAPGYMGADQFIMHRVSAQEMTEGVDGSVIDAFNKLHASRRIWVEWGIGGLKVKFKHFLKTFDNRKSRFNHMFRTGCILTNFIQRRRGLVEYEDLGPYQSSTDAPEDTYGWAE</sequence>
<feature type="domain" description="DDE Tnp4" evidence="3">
    <location>
        <begin position="32"/>
        <end position="81"/>
    </location>
</feature>
<dbReference type="InterPro" id="IPR027806">
    <property type="entry name" value="HARBI1_dom"/>
</dbReference>
<dbReference type="Pfam" id="PF13359">
    <property type="entry name" value="DDE_Tnp_4"/>
    <property type="match status" value="1"/>
</dbReference>
<keyword evidence="5" id="KW-1185">Reference proteome</keyword>
<organism evidence="4 5">
    <name type="scientific">Riccia fluitans</name>
    <dbReference type="NCBI Taxonomy" id="41844"/>
    <lineage>
        <taxon>Eukaryota</taxon>
        <taxon>Viridiplantae</taxon>
        <taxon>Streptophyta</taxon>
        <taxon>Embryophyta</taxon>
        <taxon>Marchantiophyta</taxon>
        <taxon>Marchantiopsida</taxon>
        <taxon>Marchantiidae</taxon>
        <taxon>Marchantiales</taxon>
        <taxon>Ricciaceae</taxon>
        <taxon>Riccia</taxon>
    </lineage>
</organism>
<name>A0ABD1XI10_9MARC</name>
<evidence type="ECO:0000259" key="3">
    <source>
        <dbReference type="Pfam" id="PF13359"/>
    </source>
</evidence>
<dbReference type="EMBL" id="JBHFFA010000008">
    <property type="protein sequence ID" value="KAL2608567.1"/>
    <property type="molecule type" value="Genomic_DNA"/>
</dbReference>
<proteinExistence type="predicted"/>
<accession>A0ABD1XI10</accession>
<dbReference type="GO" id="GO:0046872">
    <property type="term" value="F:metal ion binding"/>
    <property type="evidence" value="ECO:0007669"/>
    <property type="project" value="UniProtKB-KW"/>
</dbReference>
<dbReference type="Proteomes" id="UP001605036">
    <property type="component" value="Unassembled WGS sequence"/>
</dbReference>
<reference evidence="4 5" key="1">
    <citation type="submission" date="2024-09" db="EMBL/GenBank/DDBJ databases">
        <title>Chromosome-scale assembly of Riccia fluitans.</title>
        <authorList>
            <person name="Paukszto L."/>
            <person name="Sawicki J."/>
            <person name="Karawczyk K."/>
            <person name="Piernik-Szablinska J."/>
            <person name="Szczecinska M."/>
            <person name="Mazdziarz M."/>
        </authorList>
    </citation>
    <scope>NUCLEOTIDE SEQUENCE [LARGE SCALE GENOMIC DNA]</scope>
    <source>
        <strain evidence="4">Rf_01</strain>
        <tissue evidence="4">Aerial parts of the thallus</tissue>
    </source>
</reference>
<comment type="caution">
    <text evidence="4">The sequence shown here is derived from an EMBL/GenBank/DDBJ whole genome shotgun (WGS) entry which is preliminary data.</text>
</comment>